<accession>A0A8J6ARZ6</accession>
<reference evidence="1" key="1">
    <citation type="submission" date="2021-05" db="EMBL/GenBank/DDBJ databases">
        <title>A free-living protist that lacks canonical eukaryotic 1 DNA replication and segregation systems.</title>
        <authorList>
            <person name="Salas-Leiva D.E."/>
            <person name="Tromer E.C."/>
            <person name="Curtis B.A."/>
            <person name="Jerlstrom-Hultqvist J."/>
            <person name="Kolisko M."/>
            <person name="Yi Z."/>
            <person name="Salas-Leiva J.S."/>
            <person name="Gallot-Lavallee L."/>
            <person name="Kops G.J.P.L."/>
            <person name="Archibald J.M."/>
            <person name="Simpson A.G.B."/>
            <person name="Roger A.J."/>
        </authorList>
    </citation>
    <scope>NUCLEOTIDE SEQUENCE</scope>
    <source>
        <strain evidence="1">BICM</strain>
    </source>
</reference>
<sequence>MLIPKWTLLHGTIYAPQEDTGINTILCSVYLSIDSDNVSTHRFRVSKAPQRREFVQVVQELLSAGYICRQDVSKQLYPSPTATSIAAEKRNHTTYPRAYVKHTSAVDTLAAENECLRKRLADTERLIQLTNQLKSITNGYNAVNDEIRIMNSLAGRLNLDIVRISPVTSKIKSLACNIQNMEEIESLLQSDTAWRRFIRSHVPANIQHRVTARRSDQANQEYELDLITHVEAPLDVVRSSIQGDSAHAEHVAGKIVVFYDSEQDRETHYSIMKEQGLTPRMQTSARYTHVYHASFDIMEYYRQAVAFPVSLETSRSGRKSAARTLRRQSHSAETGTIPLVLEVWVDAWRGLTTAVKIRFLDDSHKVFPSGATPPFRILEYNGPESLITEHFAFIEQSIESTHREVLEVRNTGLLCRVTRVFIIADHPAMSKVCGALIGGNYPSPFSPVHSKNKGWSPFGRTPRCTLADILLAKHKSQFDTIMDREAKWGSFYNHQKKCIAPTLFETSTASLPRDCVFLFPPIMHVSHDFVSLIHAMCRMFKPEPIDPESDPRQIKEVKARNAMLANLASFEPPSRTTGCNEQVKGRKMIASIGLKLHRAFPPPVQSLFILAAYLQEHYYSHEDVTENMVVWHRLTALLVHLFSVTMCLSTSNTVAPDIPIRQPSATPDTAPCVDTLHGLARIAALPEIQAKTRASFGRVIEECFERDFIGNQESRVRLRQNQTVLESTILKEQVELLFRCLRGVISYGRRETDVPPQSPLKLMRIHKCCKDANWWLRIRSVHSKTLTATECQKLHMVFTKEVNGLWRTVLSKADCSFDSDWLDVPIHEQGHTLDVCICKR</sequence>
<dbReference type="AlphaFoldDB" id="A0A8J6ARZ6"/>
<dbReference type="EMBL" id="JAHDYR010000067">
    <property type="protein sequence ID" value="KAG9389970.1"/>
    <property type="molecule type" value="Genomic_DNA"/>
</dbReference>
<organism evidence="1 2">
    <name type="scientific">Carpediemonas membranifera</name>
    <dbReference type="NCBI Taxonomy" id="201153"/>
    <lineage>
        <taxon>Eukaryota</taxon>
        <taxon>Metamonada</taxon>
        <taxon>Carpediemonas-like organisms</taxon>
        <taxon>Carpediemonas</taxon>
    </lineage>
</organism>
<gene>
    <name evidence="1" type="ORF">J8273_8658</name>
</gene>
<dbReference type="Proteomes" id="UP000717585">
    <property type="component" value="Unassembled WGS sequence"/>
</dbReference>
<evidence type="ECO:0000313" key="2">
    <source>
        <dbReference type="Proteomes" id="UP000717585"/>
    </source>
</evidence>
<protein>
    <submittedName>
        <fullName evidence="1">Uncharacterized protein</fullName>
    </submittedName>
</protein>
<proteinExistence type="predicted"/>
<name>A0A8J6ARZ6_9EUKA</name>
<comment type="caution">
    <text evidence="1">The sequence shown here is derived from an EMBL/GenBank/DDBJ whole genome shotgun (WGS) entry which is preliminary data.</text>
</comment>
<keyword evidence="2" id="KW-1185">Reference proteome</keyword>
<evidence type="ECO:0000313" key="1">
    <source>
        <dbReference type="EMBL" id="KAG9389970.1"/>
    </source>
</evidence>